<name>A0A1W1BAT8_9ZZZZ</name>
<dbReference type="InterPro" id="IPR001036">
    <property type="entry name" value="Acrflvin-R"/>
</dbReference>
<dbReference type="PRINTS" id="PR00702">
    <property type="entry name" value="ACRIFLAVINRP"/>
</dbReference>
<dbReference type="GO" id="GO:0042910">
    <property type="term" value="F:xenobiotic transmembrane transporter activity"/>
    <property type="evidence" value="ECO:0007669"/>
    <property type="project" value="TreeGrafter"/>
</dbReference>
<dbReference type="EMBL" id="FPHE01000009">
    <property type="protein sequence ID" value="SFV50666.1"/>
    <property type="molecule type" value="Genomic_DNA"/>
</dbReference>
<proteinExistence type="predicted"/>
<dbReference type="SUPFAM" id="SSF82866">
    <property type="entry name" value="Multidrug efflux transporter AcrB transmembrane domain"/>
    <property type="match status" value="1"/>
</dbReference>
<dbReference type="PANTHER" id="PTHR32063">
    <property type="match status" value="1"/>
</dbReference>
<accession>A0A1W1BAT8</accession>
<dbReference type="Gene3D" id="3.30.70.1440">
    <property type="entry name" value="Multidrug efflux transporter AcrB pore domain"/>
    <property type="match status" value="1"/>
</dbReference>
<dbReference type="GO" id="GO:0005886">
    <property type="term" value="C:plasma membrane"/>
    <property type="evidence" value="ECO:0007669"/>
    <property type="project" value="TreeGrafter"/>
</dbReference>
<feature type="transmembrane region" description="Helical" evidence="1">
    <location>
        <begin position="405"/>
        <end position="429"/>
    </location>
</feature>
<dbReference type="Pfam" id="PF00873">
    <property type="entry name" value="ACR_tran"/>
    <property type="match status" value="1"/>
</dbReference>
<keyword evidence="1" id="KW-0812">Transmembrane</keyword>
<feature type="transmembrane region" description="Helical" evidence="1">
    <location>
        <begin position="305"/>
        <end position="325"/>
    </location>
</feature>
<dbReference type="Gene3D" id="3.30.70.1430">
    <property type="entry name" value="Multidrug efflux transporter AcrB pore domain"/>
    <property type="match status" value="1"/>
</dbReference>
<protein>
    <submittedName>
        <fullName evidence="2">Acriflavin resistance protein</fullName>
    </submittedName>
</protein>
<evidence type="ECO:0000313" key="2">
    <source>
        <dbReference type="EMBL" id="SFV50666.1"/>
    </source>
</evidence>
<dbReference type="PANTHER" id="PTHR32063:SF33">
    <property type="entry name" value="RND SUPERFAMILY EFFLUX PUMP PERMEASE COMPONENT"/>
    <property type="match status" value="1"/>
</dbReference>
<dbReference type="Gene3D" id="1.20.1640.10">
    <property type="entry name" value="Multidrug efflux transporter AcrB transmembrane domain"/>
    <property type="match status" value="1"/>
</dbReference>
<keyword evidence="1" id="KW-0472">Membrane</keyword>
<reference evidence="2" key="1">
    <citation type="submission" date="2016-10" db="EMBL/GenBank/DDBJ databases">
        <authorList>
            <person name="de Groot N.N."/>
        </authorList>
    </citation>
    <scope>NUCLEOTIDE SEQUENCE</scope>
</reference>
<dbReference type="InterPro" id="IPR027463">
    <property type="entry name" value="AcrB_DN_DC_subdom"/>
</dbReference>
<gene>
    <name evidence="2" type="ORF">MNB_SV-12-152</name>
</gene>
<keyword evidence="1" id="KW-1133">Transmembrane helix</keyword>
<dbReference type="AlphaFoldDB" id="A0A1W1BAT8"/>
<organism evidence="2">
    <name type="scientific">hydrothermal vent metagenome</name>
    <dbReference type="NCBI Taxonomy" id="652676"/>
    <lineage>
        <taxon>unclassified sequences</taxon>
        <taxon>metagenomes</taxon>
        <taxon>ecological metagenomes</taxon>
    </lineage>
</organism>
<feature type="transmembrane region" description="Helical" evidence="1">
    <location>
        <begin position="279"/>
        <end position="298"/>
    </location>
</feature>
<evidence type="ECO:0000256" key="1">
    <source>
        <dbReference type="SAM" id="Phobius"/>
    </source>
</evidence>
<dbReference type="Gene3D" id="3.30.2090.10">
    <property type="entry name" value="Multidrug efflux transporter AcrB TolC docking domain, DN and DC subdomains"/>
    <property type="match status" value="1"/>
</dbReference>
<feature type="transmembrane region" description="Helical" evidence="1">
    <location>
        <begin position="331"/>
        <end position="355"/>
    </location>
</feature>
<feature type="transmembrane region" description="Helical" evidence="1">
    <location>
        <begin position="375"/>
        <end position="399"/>
    </location>
</feature>
<sequence>MDSAGNSEHYPYVGQLGIEFETLKPQNFIEKYITPFFTLYPIDSNKTRDKKSFLLSKELREFIKEKEYKKRFNLLDIGINEKKVGGLKPDIEIGLNSNDTPKVIEAMNELKKTLLKIKGVNSADDSIKYGVDEIKLKVNSYGESLGVNEQLLGQLLSSFYLDKKISTSFDKDNLLEIRVHSDKKDSLEEFKNFKLDLGINGLVSLKDVVEFKIVKSFERVMKKFGEKRFYIYANLDTKVITSAEVIKQIQPLLDKIQNSGIGISFAGEQKDQEALANDMLVASLLAVMLIMLSLLYLFNSFRETFMMLSVIPLSLFGAFWGHLLLDINLTLPSVIGILGLSGVVINDGIIMMMNLKKANSIDEIYLLASKRFRPIVLTTVTTLVGLSSLIFFSSGQAVIFQPMAVSLGFGLLFGTILNLVYLPVLFVVLNRIKS</sequence>